<keyword evidence="3" id="KW-1185">Reference proteome</keyword>
<feature type="region of interest" description="Disordered" evidence="1">
    <location>
        <begin position="53"/>
        <end position="77"/>
    </location>
</feature>
<feature type="compositionally biased region" description="Low complexity" evidence="1">
    <location>
        <begin position="516"/>
        <end position="544"/>
    </location>
</feature>
<evidence type="ECO:0000313" key="3">
    <source>
        <dbReference type="Proteomes" id="UP000759131"/>
    </source>
</evidence>
<proteinExistence type="predicted"/>
<feature type="region of interest" description="Disordered" evidence="1">
    <location>
        <begin position="1"/>
        <end position="30"/>
    </location>
</feature>
<feature type="compositionally biased region" description="Polar residues" evidence="1">
    <location>
        <begin position="54"/>
        <end position="67"/>
    </location>
</feature>
<dbReference type="EMBL" id="OC865081">
    <property type="protein sequence ID" value="CAD7632156.1"/>
    <property type="molecule type" value="Genomic_DNA"/>
</dbReference>
<feature type="compositionally biased region" description="Basic residues" evidence="1">
    <location>
        <begin position="597"/>
        <end position="607"/>
    </location>
</feature>
<reference evidence="2" key="1">
    <citation type="submission" date="2020-11" db="EMBL/GenBank/DDBJ databases">
        <authorList>
            <person name="Tran Van P."/>
        </authorList>
    </citation>
    <scope>NUCLEOTIDE SEQUENCE</scope>
</reference>
<gene>
    <name evidence="2" type="ORF">OSB1V03_LOCUS12561</name>
</gene>
<feature type="compositionally biased region" description="Polar residues" evidence="1">
    <location>
        <begin position="459"/>
        <end position="481"/>
    </location>
</feature>
<accession>A0A7R9Q4F6</accession>
<name>A0A7R9Q4F6_9ACAR</name>
<feature type="compositionally biased region" description="Basic and acidic residues" evidence="1">
    <location>
        <begin position="245"/>
        <end position="268"/>
    </location>
</feature>
<feature type="region of interest" description="Disordered" evidence="1">
    <location>
        <begin position="243"/>
        <end position="276"/>
    </location>
</feature>
<protein>
    <submittedName>
        <fullName evidence="2">Uncharacterized protein</fullName>
    </submittedName>
</protein>
<feature type="compositionally biased region" description="Polar residues" evidence="1">
    <location>
        <begin position="20"/>
        <end position="30"/>
    </location>
</feature>
<feature type="region of interest" description="Disordered" evidence="1">
    <location>
        <begin position="426"/>
        <end position="494"/>
    </location>
</feature>
<feature type="region of interest" description="Disordered" evidence="1">
    <location>
        <begin position="182"/>
        <end position="208"/>
    </location>
</feature>
<feature type="region of interest" description="Disordered" evidence="1">
    <location>
        <begin position="722"/>
        <end position="748"/>
    </location>
</feature>
<evidence type="ECO:0000313" key="2">
    <source>
        <dbReference type="EMBL" id="CAD7632156.1"/>
    </source>
</evidence>
<dbReference type="EMBL" id="CAJPIZ010010506">
    <property type="protein sequence ID" value="CAG2112586.1"/>
    <property type="molecule type" value="Genomic_DNA"/>
</dbReference>
<feature type="compositionally biased region" description="Basic and acidic residues" evidence="1">
    <location>
        <begin position="567"/>
        <end position="593"/>
    </location>
</feature>
<dbReference type="AlphaFoldDB" id="A0A7R9Q4F6"/>
<feature type="region of interest" description="Disordered" evidence="1">
    <location>
        <begin position="567"/>
        <end position="614"/>
    </location>
</feature>
<dbReference type="Proteomes" id="UP000759131">
    <property type="component" value="Unassembled WGS sequence"/>
</dbReference>
<dbReference type="OrthoDB" id="6514888at2759"/>
<feature type="compositionally biased region" description="Basic and acidic residues" evidence="1">
    <location>
        <begin position="183"/>
        <end position="195"/>
    </location>
</feature>
<evidence type="ECO:0000256" key="1">
    <source>
        <dbReference type="SAM" id="MobiDB-lite"/>
    </source>
</evidence>
<feature type="compositionally biased region" description="Basic and acidic residues" evidence="1">
    <location>
        <begin position="68"/>
        <end position="77"/>
    </location>
</feature>
<feature type="region of interest" description="Disordered" evidence="1">
    <location>
        <begin position="507"/>
        <end position="553"/>
    </location>
</feature>
<sequence>MPDNETIDNNKRPKRRAAQRTYQSYENQTSVWSEDKDLKRALLASLQDVKKSSLKSNTGFEPNQKKQSITDKTNRSDSKLIAHNSSHSVICKEGNQSLVADNLLSLAAHRRARVSAQRKFAQSSGFGVNSPVSTPVKSGGFVASSNVVELFPNLKPNTEDFLTFLCLRRSSILPPNLDFTRVNSDRNGHDVKEESDSQISGDESEVNDKYTNCRIRSSDDRRGSASNLEPNLKQSQLKKISIKSNKSDNKSINSLKEKYKQQRIERKSSNPSKSVIKKIDSSKAFKENNSKEKLFGTERIQTRQQLRNHSYNQRIQKTEDTVKSKNANCDSSERVLRSHHSVVFNQCSPKLTKISNKAFVRKADTNKSLNSNSSQMGIKRMKRKARPMVPLIDYYFDSEFESDSEKKGIKNESKKLLNTNELKAKSLRHNMSDNKKMSKSIAKNARESRSPGRPKTVLRNGNKTKAIPTTQTRVLTRSSRPLSPPKDSKQLEREHLIKQQIIAIERKHKRLRRCPSNESLHSSSSSSSSSSSESLPNSDSSSSSINNTRLTRSLEHLKKIRDIAAKLKREQNKQNKSKANDKSDDSKSTDKNVKRFNSSKKEKKKRISPPEGLNEEFETIYHHNSDINGTEDSMASMDEDMERASIVLQDMAEDMNTLLVNGSENDLQYGSTEHIQGLMTCEFSGAFSDETVTAAINATYSLPTNGCQTEYSYVERDDTELRPKVDASTNTTEDDIMDSLSSDDTRTSDQFEYNYKTLSVGTQTNVNSSAQTDGPLE</sequence>
<organism evidence="2">
    <name type="scientific">Medioppia subpectinata</name>
    <dbReference type="NCBI Taxonomy" id="1979941"/>
    <lineage>
        <taxon>Eukaryota</taxon>
        <taxon>Metazoa</taxon>
        <taxon>Ecdysozoa</taxon>
        <taxon>Arthropoda</taxon>
        <taxon>Chelicerata</taxon>
        <taxon>Arachnida</taxon>
        <taxon>Acari</taxon>
        <taxon>Acariformes</taxon>
        <taxon>Sarcoptiformes</taxon>
        <taxon>Oribatida</taxon>
        <taxon>Brachypylina</taxon>
        <taxon>Oppioidea</taxon>
        <taxon>Oppiidae</taxon>
        <taxon>Medioppia</taxon>
    </lineage>
</organism>